<accession>A0A543I4X4</accession>
<dbReference type="EMBL" id="VFPN01000001">
    <property type="protein sequence ID" value="TQM65530.1"/>
    <property type="molecule type" value="Genomic_DNA"/>
</dbReference>
<dbReference type="OrthoDB" id="4623238at2"/>
<proteinExistence type="predicted"/>
<keyword evidence="1" id="KW-0472">Membrane</keyword>
<evidence type="ECO:0000256" key="1">
    <source>
        <dbReference type="SAM" id="Phobius"/>
    </source>
</evidence>
<keyword evidence="1" id="KW-0812">Transmembrane</keyword>
<dbReference type="InterPro" id="IPR036465">
    <property type="entry name" value="vWFA_dom_sf"/>
</dbReference>
<sequence length="321" mass="34632">MLAVGGGLILLAVLCGFFLGLLRNRKAGAAEGLAVAHSERLRSLPGFGSAIRRYRLGVGGVLVVGILAVMMASYVAARPSASSTVKPVNTNRDIVLCLDVSGSMTEVDTEVADTFLKLVKGFSGERISLVLFNSSPVQVFPLTDDYHFVTEQLTRVRDSFDGNYDDFDYWVGTSNGRGASLIGDGLAACAMRFDHLDKERSRSVIFATDNEVYGDSIVELKEAAEYAKAQGVKVYGLNPIDNDDDPKSVAFREAVELTGGKYFPLRSTTAVSDIVDTITAEEATSLTGEARVVWADDPNLGILFLSLTGIAFIVLLWRVRL</sequence>
<dbReference type="SMART" id="SM00327">
    <property type="entry name" value="VWA"/>
    <property type="match status" value="1"/>
</dbReference>
<organism evidence="3 4">
    <name type="scientific">Klugiella xanthotipulae</name>
    <dbReference type="NCBI Taxonomy" id="244735"/>
    <lineage>
        <taxon>Bacteria</taxon>
        <taxon>Bacillati</taxon>
        <taxon>Actinomycetota</taxon>
        <taxon>Actinomycetes</taxon>
        <taxon>Micrococcales</taxon>
        <taxon>Microbacteriaceae</taxon>
        <taxon>Klugiella</taxon>
    </lineage>
</organism>
<protein>
    <submittedName>
        <fullName evidence="3">von Willebrand factor type A domain-containing protein</fullName>
    </submittedName>
</protein>
<keyword evidence="1" id="KW-1133">Transmembrane helix</keyword>
<dbReference type="PROSITE" id="PS50234">
    <property type="entry name" value="VWFA"/>
    <property type="match status" value="1"/>
</dbReference>
<reference evidence="3 4" key="1">
    <citation type="submission" date="2019-06" db="EMBL/GenBank/DDBJ databases">
        <title>Sequencing the genomes of 1000 actinobacteria strains.</title>
        <authorList>
            <person name="Klenk H.-P."/>
        </authorList>
    </citation>
    <scope>NUCLEOTIDE SEQUENCE [LARGE SCALE GENOMIC DNA]</scope>
    <source>
        <strain evidence="3 4">DSM 18031</strain>
    </source>
</reference>
<name>A0A543I4X4_9MICO</name>
<dbReference type="AlphaFoldDB" id="A0A543I4X4"/>
<feature type="domain" description="VWFA" evidence="2">
    <location>
        <begin position="93"/>
        <end position="278"/>
    </location>
</feature>
<dbReference type="SUPFAM" id="SSF53300">
    <property type="entry name" value="vWA-like"/>
    <property type="match status" value="1"/>
</dbReference>
<feature type="transmembrane region" description="Helical" evidence="1">
    <location>
        <begin position="54"/>
        <end position="77"/>
    </location>
</feature>
<dbReference type="Pfam" id="PF00092">
    <property type="entry name" value="VWA"/>
    <property type="match status" value="1"/>
</dbReference>
<evidence type="ECO:0000313" key="4">
    <source>
        <dbReference type="Proteomes" id="UP000318331"/>
    </source>
</evidence>
<dbReference type="Gene3D" id="3.40.50.410">
    <property type="entry name" value="von Willebrand factor, type A domain"/>
    <property type="match status" value="1"/>
</dbReference>
<evidence type="ECO:0000259" key="2">
    <source>
        <dbReference type="PROSITE" id="PS50234"/>
    </source>
</evidence>
<evidence type="ECO:0000313" key="3">
    <source>
        <dbReference type="EMBL" id="TQM65530.1"/>
    </source>
</evidence>
<comment type="caution">
    <text evidence="3">The sequence shown here is derived from an EMBL/GenBank/DDBJ whole genome shotgun (WGS) entry which is preliminary data.</text>
</comment>
<gene>
    <name evidence="3" type="ORF">FB466_0334</name>
</gene>
<keyword evidence="4" id="KW-1185">Reference proteome</keyword>
<dbReference type="InterPro" id="IPR002035">
    <property type="entry name" value="VWF_A"/>
</dbReference>
<feature type="transmembrane region" description="Helical" evidence="1">
    <location>
        <begin position="300"/>
        <end position="319"/>
    </location>
</feature>
<dbReference type="Proteomes" id="UP000318331">
    <property type="component" value="Unassembled WGS sequence"/>
</dbReference>